<dbReference type="PANTHER" id="PTHR45846">
    <property type="entry name" value="TRNA-DIHYDROURIDINE(47) SYNTHASE [NAD(P)(+)]-LIKE"/>
    <property type="match status" value="1"/>
</dbReference>
<proteinExistence type="inferred from homology"/>
<keyword evidence="9 12" id="KW-0560">Oxidoreductase</keyword>
<dbReference type="PANTHER" id="PTHR45846:SF1">
    <property type="entry name" value="TRNA-DIHYDROURIDINE(47) SYNTHASE [NAD(P)(+)]-LIKE"/>
    <property type="match status" value="1"/>
</dbReference>
<evidence type="ECO:0000256" key="5">
    <source>
        <dbReference type="ARBA" id="ARBA00022643"/>
    </source>
</evidence>
<organism evidence="14 15">
    <name type="scientific">Aquimarina gracilis</name>
    <dbReference type="NCBI Taxonomy" id="874422"/>
    <lineage>
        <taxon>Bacteria</taxon>
        <taxon>Pseudomonadati</taxon>
        <taxon>Bacteroidota</taxon>
        <taxon>Flavobacteriia</taxon>
        <taxon>Flavobacteriales</taxon>
        <taxon>Flavobacteriaceae</taxon>
        <taxon>Aquimarina</taxon>
    </lineage>
</organism>
<name>A0ABU6A055_9FLAO</name>
<evidence type="ECO:0000313" key="15">
    <source>
        <dbReference type="Proteomes" id="UP001327027"/>
    </source>
</evidence>
<keyword evidence="5 12" id="KW-0288">FMN</keyword>
<comment type="similarity">
    <text evidence="12">Belongs to the dus family.</text>
</comment>
<dbReference type="CDD" id="cd02801">
    <property type="entry name" value="DUS_like_FMN"/>
    <property type="match status" value="1"/>
</dbReference>
<dbReference type="Gene3D" id="1.10.1200.80">
    <property type="entry name" value="Putative flavin oxidoreducatase, domain 2"/>
    <property type="match status" value="1"/>
</dbReference>
<evidence type="ECO:0000256" key="3">
    <source>
        <dbReference type="ARBA" id="ARBA00022555"/>
    </source>
</evidence>
<keyword evidence="7" id="KW-0521">NADP</keyword>
<keyword evidence="15" id="KW-1185">Reference proteome</keyword>
<evidence type="ECO:0000256" key="1">
    <source>
        <dbReference type="ARBA" id="ARBA00001917"/>
    </source>
</evidence>
<feature type="domain" description="DUS-like FMN-binding" evidence="13">
    <location>
        <begin position="15"/>
        <end position="315"/>
    </location>
</feature>
<comment type="caution">
    <text evidence="14">The sequence shown here is derived from an EMBL/GenBank/DDBJ whole genome shotgun (WGS) entry which is preliminary data.</text>
</comment>
<comment type="function">
    <text evidence="2 12">Catalyzes the synthesis of 5,6-dihydrouridine (D), a modified base found in the D-loop of most tRNAs, via the reduction of the C5-C6 double bond in target uridines.</text>
</comment>
<dbReference type="InterPro" id="IPR004652">
    <property type="entry name" value="DusB-like"/>
</dbReference>
<evidence type="ECO:0000256" key="4">
    <source>
        <dbReference type="ARBA" id="ARBA00022630"/>
    </source>
</evidence>
<dbReference type="EMBL" id="JAYKLX010000009">
    <property type="protein sequence ID" value="MEB3347467.1"/>
    <property type="molecule type" value="Genomic_DNA"/>
</dbReference>
<evidence type="ECO:0000256" key="10">
    <source>
        <dbReference type="ARBA" id="ARBA00048205"/>
    </source>
</evidence>
<dbReference type="NCBIfam" id="TIGR00737">
    <property type="entry name" value="nifR3_yhdG"/>
    <property type="match status" value="1"/>
</dbReference>
<evidence type="ECO:0000256" key="11">
    <source>
        <dbReference type="ARBA" id="ARBA00048802"/>
    </source>
</evidence>
<keyword evidence="3" id="KW-0820">tRNA-binding</keyword>
<evidence type="ECO:0000256" key="6">
    <source>
        <dbReference type="ARBA" id="ARBA00022694"/>
    </source>
</evidence>
<dbReference type="PROSITE" id="PS01136">
    <property type="entry name" value="UPF0034"/>
    <property type="match status" value="1"/>
</dbReference>
<dbReference type="InterPro" id="IPR018517">
    <property type="entry name" value="tRNA_hU_synthase_CS"/>
</dbReference>
<evidence type="ECO:0000256" key="7">
    <source>
        <dbReference type="ARBA" id="ARBA00022857"/>
    </source>
</evidence>
<dbReference type="InterPro" id="IPR035587">
    <property type="entry name" value="DUS-like_FMN-bd"/>
</dbReference>
<comment type="catalytic activity">
    <reaction evidence="11">
        <text>a 5,6-dihydrouridine in tRNA + NAD(+) = a uridine in tRNA + NADH + H(+)</text>
        <dbReference type="Rhea" id="RHEA:54452"/>
        <dbReference type="Rhea" id="RHEA-COMP:13339"/>
        <dbReference type="Rhea" id="RHEA-COMP:13887"/>
        <dbReference type="ChEBI" id="CHEBI:15378"/>
        <dbReference type="ChEBI" id="CHEBI:57540"/>
        <dbReference type="ChEBI" id="CHEBI:57945"/>
        <dbReference type="ChEBI" id="CHEBI:65315"/>
        <dbReference type="ChEBI" id="CHEBI:74443"/>
    </reaction>
</comment>
<evidence type="ECO:0000259" key="13">
    <source>
        <dbReference type="Pfam" id="PF01207"/>
    </source>
</evidence>
<dbReference type="InterPro" id="IPR013785">
    <property type="entry name" value="Aldolase_TIM"/>
</dbReference>
<dbReference type="SUPFAM" id="SSF51395">
    <property type="entry name" value="FMN-linked oxidoreductases"/>
    <property type="match status" value="1"/>
</dbReference>
<comment type="catalytic activity">
    <reaction evidence="10">
        <text>a 5,6-dihydrouridine in tRNA + NADP(+) = a uridine in tRNA + NADPH + H(+)</text>
        <dbReference type="Rhea" id="RHEA:23624"/>
        <dbReference type="Rhea" id="RHEA-COMP:13339"/>
        <dbReference type="Rhea" id="RHEA-COMP:13887"/>
        <dbReference type="ChEBI" id="CHEBI:15378"/>
        <dbReference type="ChEBI" id="CHEBI:57783"/>
        <dbReference type="ChEBI" id="CHEBI:58349"/>
        <dbReference type="ChEBI" id="CHEBI:65315"/>
        <dbReference type="ChEBI" id="CHEBI:74443"/>
    </reaction>
</comment>
<dbReference type="GO" id="GO:0016491">
    <property type="term" value="F:oxidoreductase activity"/>
    <property type="evidence" value="ECO:0007669"/>
    <property type="project" value="UniProtKB-KW"/>
</dbReference>
<accession>A0ABU6A055</accession>
<reference evidence="14 15" key="1">
    <citation type="journal article" date="2013" name="Int. J. Syst. Evol. Microbiol.">
        <title>Aquimarina gracilis sp. nov., isolated from the gut microflora of a mussel, Mytilus coruscus, and emended description of Aquimarina spongiae.</title>
        <authorList>
            <person name="Park S.C."/>
            <person name="Choe H.N."/>
            <person name="Baik K.S."/>
            <person name="Seong C.N."/>
        </authorList>
    </citation>
    <scope>NUCLEOTIDE SEQUENCE [LARGE SCALE GENOMIC DNA]</scope>
    <source>
        <strain evidence="14 15">PSC32</strain>
    </source>
</reference>
<evidence type="ECO:0000256" key="2">
    <source>
        <dbReference type="ARBA" id="ARBA00002790"/>
    </source>
</evidence>
<dbReference type="Gene3D" id="3.20.20.70">
    <property type="entry name" value="Aldolase class I"/>
    <property type="match status" value="1"/>
</dbReference>
<dbReference type="PIRSF" id="PIRSF006621">
    <property type="entry name" value="Dus"/>
    <property type="match status" value="1"/>
</dbReference>
<comment type="cofactor">
    <cofactor evidence="1 12">
        <name>FMN</name>
        <dbReference type="ChEBI" id="CHEBI:58210"/>
    </cofactor>
</comment>
<gene>
    <name evidence="14" type="primary">dusB</name>
    <name evidence="14" type="ORF">U6A24_18475</name>
</gene>
<dbReference type="InterPro" id="IPR024036">
    <property type="entry name" value="tRNA-dHydroUridine_Synthase_C"/>
</dbReference>
<dbReference type="RefSeq" id="WP_324181492.1">
    <property type="nucleotide sequence ID" value="NZ_BAABAW010000014.1"/>
</dbReference>
<dbReference type="Pfam" id="PF01207">
    <property type="entry name" value="Dus"/>
    <property type="match status" value="1"/>
</dbReference>
<protein>
    <recommendedName>
        <fullName evidence="12">tRNA-dihydrouridine synthase</fullName>
        <ecNumber evidence="12">1.3.1.-</ecNumber>
    </recommendedName>
</protein>
<dbReference type="EC" id="1.3.1.-" evidence="12"/>
<evidence type="ECO:0000256" key="12">
    <source>
        <dbReference type="PIRNR" id="PIRNR006621"/>
    </source>
</evidence>
<evidence type="ECO:0000313" key="14">
    <source>
        <dbReference type="EMBL" id="MEB3347467.1"/>
    </source>
</evidence>
<evidence type="ECO:0000256" key="9">
    <source>
        <dbReference type="ARBA" id="ARBA00023002"/>
    </source>
</evidence>
<keyword evidence="4 12" id="KW-0285">Flavoprotein</keyword>
<dbReference type="InterPro" id="IPR001269">
    <property type="entry name" value="DUS_fam"/>
</dbReference>
<evidence type="ECO:0000256" key="8">
    <source>
        <dbReference type="ARBA" id="ARBA00022884"/>
    </source>
</evidence>
<keyword evidence="8" id="KW-0694">RNA-binding</keyword>
<keyword evidence="6 12" id="KW-0819">tRNA processing</keyword>
<dbReference type="Proteomes" id="UP001327027">
    <property type="component" value="Unassembled WGS sequence"/>
</dbReference>
<sequence>MAKIGDIDVGEFPLLLAPMEDVSDPPFRALCKEQGADVVYTEFISSEGLIRDAAKSVMKLDIYEKERPVGIQIFGANLDSMLKSVEIVEASGPDIIDINFGCPVKKVVSKGAGAGILKDIDLMVSLTKAMVEHTKLPVTVKTRLGWDHNSIKIVDVAERLQDVGCKAISIHGRTRAQMYKGNADWKPIAKVKNNPRMHIPVFGNGDVDSPERAMEMRDQYGLDGAMIGRASIGYPWFFKEVKHFFETGEHLPPPTIEERVIAARRHLQMSIDWKGEKLGVFETRRHYTNYFKGIPHFKEYRTKMVTSDHPEDVFAAFDEVQEKFAGFEFV</sequence>